<dbReference type="Pfam" id="PF17862">
    <property type="entry name" value="AAA_lid_3"/>
    <property type="match status" value="1"/>
</dbReference>
<dbReference type="PANTHER" id="PTHR23073">
    <property type="entry name" value="26S PROTEASOME REGULATORY SUBUNIT"/>
    <property type="match status" value="1"/>
</dbReference>
<feature type="domain" description="AAA+ ATPase" evidence="5">
    <location>
        <begin position="79"/>
        <end position="212"/>
    </location>
</feature>
<evidence type="ECO:0000256" key="1">
    <source>
        <dbReference type="ARBA" id="ARBA00006914"/>
    </source>
</evidence>
<dbReference type="InterPro" id="IPR003593">
    <property type="entry name" value="AAA+_ATPase"/>
</dbReference>
<sequence>MAKVDRAGERTTGPLKLKPKAPTKTADLVFPVEEPKRDLKNLIVSDEVANQIQSLISKIENYDLLYNQFGLREIDSTGGRTVINLYGLPGTGKSFAAEAIAKEMGKKVIKVNYADIESKYVGETPKNIKLLFKEAKDTDAVLIFDEADSILGRRLDSVTKSTDHAVNLTKSVMLLELDNFEGITIFTTNFGKNYDPAFLRRIIGNIEFSLPEKEARRKILEKLIPAKLPIALSAADWDEILANTDGFSGGDLLNVVVYASSHAVERDGAKCKVGLNDFNDAIELIKKSKQELAQQK</sequence>
<keyword evidence="3 6" id="KW-0067">ATP-binding</keyword>
<accession>A0ABY5BVF5</accession>
<feature type="compositionally biased region" description="Low complexity" evidence="4">
    <location>
        <begin position="11"/>
        <end position="20"/>
    </location>
</feature>
<dbReference type="InterPro" id="IPR003959">
    <property type="entry name" value="ATPase_AAA_core"/>
</dbReference>
<keyword evidence="2" id="KW-0547">Nucleotide-binding</keyword>
<dbReference type="SMART" id="SM00382">
    <property type="entry name" value="AAA"/>
    <property type="match status" value="1"/>
</dbReference>
<dbReference type="InterPro" id="IPR041569">
    <property type="entry name" value="AAA_lid_3"/>
</dbReference>
<dbReference type="EMBL" id="CP097121">
    <property type="protein sequence ID" value="USS90487.1"/>
    <property type="molecule type" value="Genomic_DNA"/>
</dbReference>
<evidence type="ECO:0000313" key="6">
    <source>
        <dbReference type="EMBL" id="USS90487.1"/>
    </source>
</evidence>
<dbReference type="SUPFAM" id="SSF52540">
    <property type="entry name" value="P-loop containing nucleoside triphosphate hydrolases"/>
    <property type="match status" value="1"/>
</dbReference>
<name>A0ABY5BVF5_9LACO</name>
<reference evidence="6" key="1">
    <citation type="submission" date="2022-05" db="EMBL/GenBank/DDBJ databases">
        <authorList>
            <person name="Oliphant S.A."/>
            <person name="Watson-Haigh N.S."/>
            <person name="Sumby K.M."/>
            <person name="Gardner J.M."/>
            <person name="Jiranek V."/>
        </authorList>
    </citation>
    <scope>NUCLEOTIDE SEQUENCE</scope>
    <source>
        <strain evidence="6">KI4_A6</strain>
    </source>
</reference>
<protein>
    <submittedName>
        <fullName evidence="6">ATP-binding protein</fullName>
    </submittedName>
</protein>
<gene>
    <name evidence="6" type="ORF">M3M37_06515</name>
</gene>
<dbReference type="InterPro" id="IPR027417">
    <property type="entry name" value="P-loop_NTPase"/>
</dbReference>
<organism evidence="6 7">
    <name type="scientific">Fructilactobacillus carniphilus</name>
    <dbReference type="NCBI Taxonomy" id="2940297"/>
    <lineage>
        <taxon>Bacteria</taxon>
        <taxon>Bacillati</taxon>
        <taxon>Bacillota</taxon>
        <taxon>Bacilli</taxon>
        <taxon>Lactobacillales</taxon>
        <taxon>Lactobacillaceae</taxon>
        <taxon>Fructilactobacillus</taxon>
    </lineage>
</organism>
<dbReference type="InterPro" id="IPR050221">
    <property type="entry name" value="26S_Proteasome_ATPase"/>
</dbReference>
<dbReference type="Gene3D" id="1.10.8.60">
    <property type="match status" value="1"/>
</dbReference>
<evidence type="ECO:0000256" key="2">
    <source>
        <dbReference type="ARBA" id="ARBA00022741"/>
    </source>
</evidence>
<dbReference type="Proteomes" id="UP001056164">
    <property type="component" value="Chromosome"/>
</dbReference>
<proteinExistence type="inferred from homology"/>
<dbReference type="Gene3D" id="3.40.50.300">
    <property type="entry name" value="P-loop containing nucleotide triphosphate hydrolases"/>
    <property type="match status" value="1"/>
</dbReference>
<evidence type="ECO:0000313" key="7">
    <source>
        <dbReference type="Proteomes" id="UP001056164"/>
    </source>
</evidence>
<evidence type="ECO:0000259" key="5">
    <source>
        <dbReference type="SMART" id="SM00382"/>
    </source>
</evidence>
<comment type="similarity">
    <text evidence="1">Belongs to the AAA ATPase family.</text>
</comment>
<keyword evidence="7" id="KW-1185">Reference proteome</keyword>
<evidence type="ECO:0000256" key="4">
    <source>
        <dbReference type="SAM" id="MobiDB-lite"/>
    </source>
</evidence>
<dbReference type="CDD" id="cd19481">
    <property type="entry name" value="RecA-like_protease"/>
    <property type="match status" value="1"/>
</dbReference>
<evidence type="ECO:0000256" key="3">
    <source>
        <dbReference type="ARBA" id="ARBA00022840"/>
    </source>
</evidence>
<dbReference type="Pfam" id="PF00004">
    <property type="entry name" value="AAA"/>
    <property type="match status" value="1"/>
</dbReference>
<dbReference type="GO" id="GO:0005524">
    <property type="term" value="F:ATP binding"/>
    <property type="evidence" value="ECO:0007669"/>
    <property type="project" value="UniProtKB-KW"/>
</dbReference>
<feature type="region of interest" description="Disordered" evidence="4">
    <location>
        <begin position="1"/>
        <end position="20"/>
    </location>
</feature>
<dbReference type="RefSeq" id="WP_252795003.1">
    <property type="nucleotide sequence ID" value="NZ_CP097121.1"/>
</dbReference>